<dbReference type="SUPFAM" id="SSF88713">
    <property type="entry name" value="Glycoside hydrolase/deacetylase"/>
    <property type="match status" value="1"/>
</dbReference>
<name>A0A1S3HMY2_LINAN</name>
<evidence type="ECO:0000259" key="3">
    <source>
        <dbReference type="Pfam" id="PF01522"/>
    </source>
</evidence>
<keyword evidence="4" id="KW-1185">Reference proteome</keyword>
<accession>A0A1S3HMY2</accession>
<protein>
    <submittedName>
        <fullName evidence="5">Uncharacterized protein LOC106156624</fullName>
    </submittedName>
</protein>
<reference evidence="5" key="1">
    <citation type="submission" date="2025-08" db="UniProtKB">
        <authorList>
            <consortium name="RefSeq"/>
        </authorList>
    </citation>
    <scope>IDENTIFICATION</scope>
    <source>
        <tissue evidence="5">Gonads</tissue>
    </source>
</reference>
<dbReference type="InParanoid" id="A0A1S3HMY2"/>
<dbReference type="PANTHER" id="PTHR45985:SF3">
    <property type="entry name" value="CHITIN DEACETYLASE-LIKE 4"/>
    <property type="match status" value="1"/>
</dbReference>
<feature type="signal peptide" evidence="2">
    <location>
        <begin position="1"/>
        <end position="25"/>
    </location>
</feature>
<dbReference type="GeneID" id="106156624"/>
<dbReference type="KEGG" id="lak:106156624"/>
<evidence type="ECO:0000313" key="5">
    <source>
        <dbReference type="RefSeq" id="XP_013387415.1"/>
    </source>
</evidence>
<feature type="domain" description="NodB homology" evidence="3">
    <location>
        <begin position="388"/>
        <end position="483"/>
    </location>
</feature>
<dbReference type="Gene3D" id="3.20.20.370">
    <property type="entry name" value="Glycoside hydrolase/deacetylase"/>
    <property type="match status" value="1"/>
</dbReference>
<dbReference type="InterPro" id="IPR052740">
    <property type="entry name" value="CE4"/>
</dbReference>
<dbReference type="GO" id="GO:0016810">
    <property type="term" value="F:hydrolase activity, acting on carbon-nitrogen (but not peptide) bonds"/>
    <property type="evidence" value="ECO:0007669"/>
    <property type="project" value="InterPro"/>
</dbReference>
<sequence length="658" mass="70710">MSSLTRPVLLVLCTALLMKVQCLNAQNVQCSGLQEESFCHPSNQNAVILCRKGNTNPSLFGCAMGTICRNGACKRINADNSVNSGVQQSSEVNAVASAPQGLPRKSALVPGGKTCEPGKILVQVCDPSDSERRRYAQDVCNAGGTMSRGFQFCPHGGTCVATGPTTVGCQYKVSSVPPSKGNAAGSQQHQTSGDQTAATANDAISHVMSDGQAVSGYVKPSSSGLESSSLQIGSSSSSSFPSDLVPLPSFSQAQVLPGPLSGLFNSIALANIVAANSKQGNQVKVINYGPANNSPVKPRMGGLFPPTATFNVQGSPSNTFLPARNPAIPRGSQYPVGGGFGGGVGTGGRGGGSYPNSGGAYQTSRVQAFPAQTFSEGSSLPGGLTRSQTPQFVYFTFDDAVTVAGSRAYQDLFNANRRNPNGCRITATLFASNQYTSYKEVRKLYDLGFEIADHSISHRTPTTWWKTADYEEIKKEFVGMREIESKSAGIPLNHILGVRVPFLAKPPGLFRLLKENHFGYDSTVTNTGTPIWPYKHDSGLWELPLNVWRFKSTGCGGMVDGCRPQTKADTLTFLRENFRRHHDAPDKPPFGISMHSAWFLAPEWKYRKEALNEFIDELLANPDVWIVTPTQLLVWMESPVSKDKLYNYAPFQCQSRGK</sequence>
<gene>
    <name evidence="5" type="primary">LOC106156624</name>
</gene>
<organism evidence="4 5">
    <name type="scientific">Lingula anatina</name>
    <name type="common">Brachiopod</name>
    <name type="synonym">Lingula unguis</name>
    <dbReference type="NCBI Taxonomy" id="7574"/>
    <lineage>
        <taxon>Eukaryota</taxon>
        <taxon>Metazoa</taxon>
        <taxon>Spiralia</taxon>
        <taxon>Lophotrochozoa</taxon>
        <taxon>Brachiopoda</taxon>
        <taxon>Linguliformea</taxon>
        <taxon>Lingulata</taxon>
        <taxon>Lingulida</taxon>
        <taxon>Linguloidea</taxon>
        <taxon>Lingulidae</taxon>
        <taxon>Lingula</taxon>
    </lineage>
</organism>
<dbReference type="InterPro" id="IPR011330">
    <property type="entry name" value="Glyco_hydro/deAcase_b/a-brl"/>
</dbReference>
<evidence type="ECO:0000313" key="4">
    <source>
        <dbReference type="Proteomes" id="UP000085678"/>
    </source>
</evidence>
<feature type="compositionally biased region" description="Polar residues" evidence="1">
    <location>
        <begin position="184"/>
        <end position="198"/>
    </location>
</feature>
<dbReference type="InterPro" id="IPR002509">
    <property type="entry name" value="NODB_dom"/>
</dbReference>
<dbReference type="PANTHER" id="PTHR45985">
    <property type="match status" value="1"/>
</dbReference>
<evidence type="ECO:0000256" key="2">
    <source>
        <dbReference type="SAM" id="SignalP"/>
    </source>
</evidence>
<feature type="chain" id="PRO_5010313725" evidence="2">
    <location>
        <begin position="26"/>
        <end position="658"/>
    </location>
</feature>
<proteinExistence type="predicted"/>
<evidence type="ECO:0000256" key="1">
    <source>
        <dbReference type="SAM" id="MobiDB-lite"/>
    </source>
</evidence>
<dbReference type="GO" id="GO:0005975">
    <property type="term" value="P:carbohydrate metabolic process"/>
    <property type="evidence" value="ECO:0007669"/>
    <property type="project" value="InterPro"/>
</dbReference>
<dbReference type="OrthoDB" id="504708at2759"/>
<dbReference type="Pfam" id="PF01522">
    <property type="entry name" value="Polysacc_deac_1"/>
    <property type="match status" value="1"/>
</dbReference>
<dbReference type="RefSeq" id="XP_013387415.1">
    <property type="nucleotide sequence ID" value="XM_013531961.2"/>
</dbReference>
<dbReference type="AlphaFoldDB" id="A0A1S3HMY2"/>
<keyword evidence="2" id="KW-0732">Signal</keyword>
<feature type="region of interest" description="Disordered" evidence="1">
    <location>
        <begin position="178"/>
        <end position="198"/>
    </location>
</feature>
<dbReference type="Proteomes" id="UP000085678">
    <property type="component" value="Unplaced"/>
</dbReference>